<keyword evidence="1" id="KW-0732">Signal</keyword>
<evidence type="ECO:0000313" key="3">
    <source>
        <dbReference type="Proteomes" id="UP001375240"/>
    </source>
</evidence>
<proteinExistence type="predicted"/>
<feature type="chain" id="PRO_5043384617" evidence="1">
    <location>
        <begin position="20"/>
        <end position="325"/>
    </location>
</feature>
<keyword evidence="3" id="KW-1185">Reference proteome</keyword>
<accession>A0AAV9U9E8</accession>
<sequence length="325" mass="36227">MFPAWVLAVLATAPAVCNAADSTAGGGLALPRFLAQLPPQIANLSVPDAAGSKSKPKQLKARTGSYHSGDSIFCDNNLPACAKEPWHWPSPFVYLPDSIGHTYRGSSELIGSQWQDITYLSEGKSDGWSKLTLPFPIKIFEKSQREIYVSIDGFVSFEPFCHLKTTPNKPLPVPPPHYGQQTTLPKHTIAPLWSDYWIPPSANDFVTYGQVWTPNERGRNVRVAAIDWFVHSRQLTGGDNSATTWIEAFWREDRPSAVCFSYGFLDRYSVRGTIGVQSYPKRLKYQFRRTPPVGQILAINSVLMDTETGRVHQLDTVGCFGPWPR</sequence>
<name>A0AAV9U9E8_9PEZI</name>
<protein>
    <submittedName>
        <fullName evidence="2">Uncharacterized protein</fullName>
    </submittedName>
</protein>
<comment type="caution">
    <text evidence="2">The sequence shown here is derived from an EMBL/GenBank/DDBJ whole genome shotgun (WGS) entry which is preliminary data.</text>
</comment>
<evidence type="ECO:0000313" key="2">
    <source>
        <dbReference type="EMBL" id="KAK6337948.1"/>
    </source>
</evidence>
<dbReference type="Proteomes" id="UP001375240">
    <property type="component" value="Unassembled WGS sequence"/>
</dbReference>
<feature type="signal peptide" evidence="1">
    <location>
        <begin position="1"/>
        <end position="19"/>
    </location>
</feature>
<dbReference type="AlphaFoldDB" id="A0AAV9U9E8"/>
<organism evidence="2 3">
    <name type="scientific">Orbilia brochopaga</name>
    <dbReference type="NCBI Taxonomy" id="3140254"/>
    <lineage>
        <taxon>Eukaryota</taxon>
        <taxon>Fungi</taxon>
        <taxon>Dikarya</taxon>
        <taxon>Ascomycota</taxon>
        <taxon>Pezizomycotina</taxon>
        <taxon>Orbiliomycetes</taxon>
        <taxon>Orbiliales</taxon>
        <taxon>Orbiliaceae</taxon>
        <taxon>Orbilia</taxon>
    </lineage>
</organism>
<reference evidence="2 3" key="1">
    <citation type="submission" date="2019-10" db="EMBL/GenBank/DDBJ databases">
        <authorList>
            <person name="Palmer J.M."/>
        </authorList>
    </citation>
    <scope>NUCLEOTIDE SEQUENCE [LARGE SCALE GENOMIC DNA]</scope>
    <source>
        <strain evidence="2 3">TWF696</strain>
    </source>
</reference>
<gene>
    <name evidence="2" type="ORF">TWF696_001421</name>
</gene>
<evidence type="ECO:0000256" key="1">
    <source>
        <dbReference type="SAM" id="SignalP"/>
    </source>
</evidence>
<dbReference type="EMBL" id="JAVHNQ010000010">
    <property type="protein sequence ID" value="KAK6337948.1"/>
    <property type="molecule type" value="Genomic_DNA"/>
</dbReference>